<evidence type="ECO:0000256" key="4">
    <source>
        <dbReference type="ARBA" id="ARBA00023163"/>
    </source>
</evidence>
<dbReference type="InterPro" id="IPR039425">
    <property type="entry name" value="RNA_pol_sigma-70-like"/>
</dbReference>
<keyword evidence="4" id="KW-0804">Transcription</keyword>
<accession>A0A9D7S5Y7</accession>
<dbReference type="InterPro" id="IPR013324">
    <property type="entry name" value="RNA_pol_sigma_r3/r4-like"/>
</dbReference>
<dbReference type="CDD" id="cd06171">
    <property type="entry name" value="Sigma70_r4"/>
    <property type="match status" value="1"/>
</dbReference>
<protein>
    <submittedName>
        <fullName evidence="8">Sigma-70 family RNA polymerase sigma factor</fullName>
    </submittedName>
</protein>
<dbReference type="SUPFAM" id="SSF88946">
    <property type="entry name" value="Sigma2 domain of RNA polymerase sigma factors"/>
    <property type="match status" value="1"/>
</dbReference>
<feature type="domain" description="RNA polymerase sigma factor 70 region 4 type 2" evidence="7">
    <location>
        <begin position="121"/>
        <end position="167"/>
    </location>
</feature>
<sequence length="207" mass="24467">MLEQELWTRLKNGDQNALKSIYDQHYSNLCQYGLRLVTHTDIVEDAIQDVFVELWKYKSNLSEPDSIKSYLFVCIKRKIIKLVKDYQKHSSNEQIEEYFDAGYFEDSLISSEIVEEQNSKLKQAVSKLSKRQQEVLYLKFEEGLDYEQISKIMDLKYQSVRNLVSTAIIKIKEHLTILSVIIFYFISTNLLNFTLNYISNDYRMIGK</sequence>
<evidence type="ECO:0000313" key="8">
    <source>
        <dbReference type="EMBL" id="MBK9716477.1"/>
    </source>
</evidence>
<evidence type="ECO:0000259" key="6">
    <source>
        <dbReference type="Pfam" id="PF04542"/>
    </source>
</evidence>
<dbReference type="SUPFAM" id="SSF88659">
    <property type="entry name" value="Sigma3 and sigma4 domains of RNA polymerase sigma factors"/>
    <property type="match status" value="1"/>
</dbReference>
<feature type="domain" description="RNA polymerase sigma-70 region 2" evidence="6">
    <location>
        <begin position="21"/>
        <end position="87"/>
    </location>
</feature>
<evidence type="ECO:0000256" key="5">
    <source>
        <dbReference type="SAM" id="Phobius"/>
    </source>
</evidence>
<keyword evidence="5" id="KW-0472">Membrane</keyword>
<organism evidence="8 9">
    <name type="scientific">Candidatus Defluviibacterium haderslevense</name>
    <dbReference type="NCBI Taxonomy" id="2981993"/>
    <lineage>
        <taxon>Bacteria</taxon>
        <taxon>Pseudomonadati</taxon>
        <taxon>Bacteroidota</taxon>
        <taxon>Saprospiria</taxon>
        <taxon>Saprospirales</taxon>
        <taxon>Saprospiraceae</taxon>
        <taxon>Candidatus Defluviibacterium</taxon>
    </lineage>
</organism>
<evidence type="ECO:0000313" key="9">
    <source>
        <dbReference type="Proteomes" id="UP000808349"/>
    </source>
</evidence>
<dbReference type="Pfam" id="PF04542">
    <property type="entry name" value="Sigma70_r2"/>
    <property type="match status" value="1"/>
</dbReference>
<keyword evidence="2" id="KW-0805">Transcription regulation</keyword>
<evidence type="ECO:0000259" key="7">
    <source>
        <dbReference type="Pfam" id="PF08281"/>
    </source>
</evidence>
<dbReference type="GO" id="GO:0016987">
    <property type="term" value="F:sigma factor activity"/>
    <property type="evidence" value="ECO:0007669"/>
    <property type="project" value="UniProtKB-KW"/>
</dbReference>
<dbReference type="PANTHER" id="PTHR43133:SF46">
    <property type="entry name" value="RNA POLYMERASE SIGMA-70 FACTOR ECF SUBFAMILY"/>
    <property type="match status" value="1"/>
</dbReference>
<dbReference type="InterPro" id="IPR014284">
    <property type="entry name" value="RNA_pol_sigma-70_dom"/>
</dbReference>
<keyword evidence="5" id="KW-1133">Transmembrane helix</keyword>
<dbReference type="Gene3D" id="1.10.1740.10">
    <property type="match status" value="1"/>
</dbReference>
<evidence type="ECO:0000256" key="2">
    <source>
        <dbReference type="ARBA" id="ARBA00023015"/>
    </source>
</evidence>
<dbReference type="GO" id="GO:0006352">
    <property type="term" value="P:DNA-templated transcription initiation"/>
    <property type="evidence" value="ECO:0007669"/>
    <property type="project" value="InterPro"/>
</dbReference>
<dbReference type="EMBL" id="JADKFW010000004">
    <property type="protein sequence ID" value="MBK9716477.1"/>
    <property type="molecule type" value="Genomic_DNA"/>
</dbReference>
<keyword evidence="5" id="KW-0812">Transmembrane</keyword>
<dbReference type="Pfam" id="PF08281">
    <property type="entry name" value="Sigma70_r4_2"/>
    <property type="match status" value="1"/>
</dbReference>
<dbReference type="Gene3D" id="1.10.10.10">
    <property type="entry name" value="Winged helix-like DNA-binding domain superfamily/Winged helix DNA-binding domain"/>
    <property type="match status" value="1"/>
</dbReference>
<keyword evidence="3" id="KW-0731">Sigma factor</keyword>
<dbReference type="NCBIfam" id="TIGR02937">
    <property type="entry name" value="sigma70-ECF"/>
    <property type="match status" value="1"/>
</dbReference>
<comment type="similarity">
    <text evidence="1">Belongs to the sigma-70 factor family. ECF subfamily.</text>
</comment>
<dbReference type="GO" id="GO:0003677">
    <property type="term" value="F:DNA binding"/>
    <property type="evidence" value="ECO:0007669"/>
    <property type="project" value="InterPro"/>
</dbReference>
<dbReference type="PANTHER" id="PTHR43133">
    <property type="entry name" value="RNA POLYMERASE ECF-TYPE SIGMA FACTO"/>
    <property type="match status" value="1"/>
</dbReference>
<proteinExistence type="inferred from homology"/>
<dbReference type="InterPro" id="IPR013325">
    <property type="entry name" value="RNA_pol_sigma_r2"/>
</dbReference>
<dbReference type="InterPro" id="IPR007627">
    <property type="entry name" value="RNA_pol_sigma70_r2"/>
</dbReference>
<reference evidence="8 9" key="1">
    <citation type="submission" date="2020-10" db="EMBL/GenBank/DDBJ databases">
        <title>Connecting structure to function with the recovery of over 1000 high-quality activated sludge metagenome-assembled genomes encoding full-length rRNA genes using long-read sequencing.</title>
        <authorList>
            <person name="Singleton C.M."/>
            <person name="Petriglieri F."/>
            <person name="Kristensen J.M."/>
            <person name="Kirkegaard R.H."/>
            <person name="Michaelsen T.Y."/>
            <person name="Andersen M.H."/>
            <person name="Karst S.M."/>
            <person name="Dueholm M.S."/>
            <person name="Nielsen P.H."/>
            <person name="Albertsen M."/>
        </authorList>
    </citation>
    <scope>NUCLEOTIDE SEQUENCE [LARGE SCALE GENOMIC DNA]</scope>
    <source>
        <strain evidence="8">Ribe_18-Q3-R11-54_BAT3C.373</strain>
    </source>
</reference>
<evidence type="ECO:0000256" key="1">
    <source>
        <dbReference type="ARBA" id="ARBA00010641"/>
    </source>
</evidence>
<evidence type="ECO:0000256" key="3">
    <source>
        <dbReference type="ARBA" id="ARBA00023082"/>
    </source>
</evidence>
<comment type="caution">
    <text evidence="8">The sequence shown here is derived from an EMBL/GenBank/DDBJ whole genome shotgun (WGS) entry which is preliminary data.</text>
</comment>
<dbReference type="AlphaFoldDB" id="A0A9D7S5Y7"/>
<dbReference type="InterPro" id="IPR013249">
    <property type="entry name" value="RNA_pol_sigma70_r4_t2"/>
</dbReference>
<feature type="transmembrane region" description="Helical" evidence="5">
    <location>
        <begin position="175"/>
        <end position="198"/>
    </location>
</feature>
<dbReference type="InterPro" id="IPR036388">
    <property type="entry name" value="WH-like_DNA-bd_sf"/>
</dbReference>
<gene>
    <name evidence="8" type="ORF">IPO85_02940</name>
</gene>
<name>A0A9D7S5Y7_9BACT</name>
<dbReference type="Proteomes" id="UP000808349">
    <property type="component" value="Unassembled WGS sequence"/>
</dbReference>